<keyword evidence="3" id="KW-1185">Reference proteome</keyword>
<feature type="domain" description="Glycosyltransferase 2-like" evidence="1">
    <location>
        <begin position="564"/>
        <end position="682"/>
    </location>
</feature>
<name>A0ABU5V4W9_9GAMM</name>
<dbReference type="CDD" id="cd00761">
    <property type="entry name" value="Glyco_tranf_GTA_type"/>
    <property type="match status" value="1"/>
</dbReference>
<accession>A0ABU5V4W9</accession>
<dbReference type="GO" id="GO:0016757">
    <property type="term" value="F:glycosyltransferase activity"/>
    <property type="evidence" value="ECO:0007669"/>
    <property type="project" value="UniProtKB-KW"/>
</dbReference>
<protein>
    <submittedName>
        <fullName evidence="2">Glycosyltransferase</fullName>
        <ecNumber evidence="2">2.4.-.-</ecNumber>
    </submittedName>
</protein>
<evidence type="ECO:0000259" key="1">
    <source>
        <dbReference type="Pfam" id="PF00535"/>
    </source>
</evidence>
<dbReference type="PANTHER" id="PTHR43685">
    <property type="entry name" value="GLYCOSYLTRANSFERASE"/>
    <property type="match status" value="1"/>
</dbReference>
<proteinExistence type="predicted"/>
<dbReference type="InterPro" id="IPR001173">
    <property type="entry name" value="Glyco_trans_2-like"/>
</dbReference>
<organism evidence="2 3">
    <name type="scientific">Stenotrophomonas capsici</name>
    <dbReference type="NCBI Taxonomy" id="3110230"/>
    <lineage>
        <taxon>Bacteria</taxon>
        <taxon>Pseudomonadati</taxon>
        <taxon>Pseudomonadota</taxon>
        <taxon>Gammaproteobacteria</taxon>
        <taxon>Lysobacterales</taxon>
        <taxon>Lysobacteraceae</taxon>
        <taxon>Stenotrophomonas</taxon>
    </lineage>
</organism>
<reference evidence="2 3" key="1">
    <citation type="submission" date="2023-12" db="EMBL/GenBank/DDBJ databases">
        <title>Stenotrophomonas guangdongensis sp. nov., isolated from wilted pepper plants (Capsicum annuum).</title>
        <authorList>
            <person name="Qiu M."/>
            <person name="Li Y."/>
            <person name="Liu Q."/>
            <person name="Zhang X."/>
            <person name="Huang Y."/>
            <person name="Guo R."/>
            <person name="Hu M."/>
            <person name="Zhou J."/>
            <person name="Zhou X."/>
        </authorList>
    </citation>
    <scope>NUCLEOTIDE SEQUENCE [LARGE SCALE GENOMIC DNA]</scope>
    <source>
        <strain evidence="2 3">MH1</strain>
    </source>
</reference>
<keyword evidence="2" id="KW-0808">Transferase</keyword>
<gene>
    <name evidence="2" type="ORF">VA603_12670</name>
</gene>
<dbReference type="EMBL" id="JAYFUH010000248">
    <property type="protein sequence ID" value="MEA5668395.1"/>
    <property type="molecule type" value="Genomic_DNA"/>
</dbReference>
<dbReference type="SUPFAM" id="SSF53448">
    <property type="entry name" value="Nucleotide-diphospho-sugar transferases"/>
    <property type="match status" value="3"/>
</dbReference>
<dbReference type="InterPro" id="IPR029044">
    <property type="entry name" value="Nucleotide-diphossugar_trans"/>
</dbReference>
<sequence length="1156" mass="127012">MPAYKARWLLQALESVRRQTHRPLEIVVCDDSAAGYVQTAVEAFAARVDFPVRYSRNPTRLWEVRSTARAISLAEGEYIKFLHDDDVLHEDCIATLLESFERVPGLALATARRRLIDEAGMPLPDELPTAFPANHDVCIDGRDLIDFFGDHTLNFLGEPSVALCRRAPLLAMGEQLATLDGTHIAWLADVAMYVKLLHQGPVAISARPLVDFRISRHQFSQRGRDRPGVAENWHEAFRQALRNLGWYRGGDTRQVTIAPLDGHRPAEKVDLVSALEQALLIAQARWPLHDWQARRQLNPAQRQTLDTALQQLPRNSVEIVIRADGQPASALRRTLGSLPLQARTAEVVCRCILGAGHAPDGLDPAYRRLAAGTTLDEALRTSPADWVLFVEAGAEFHVAGLRRLLAALAHDDAPARALYCDEWHVDAQHNLAPSLRPGINLDLLLENPTQLAGHWLFRRHAALAIGGLDADAGAAAELDLILRLVQHGGLEGITHIPEPLLSCAPPRADDAARQQVITAHLHARGYPDAVVTPRGNGLYRVDHGHRAQPPVTMILVVSRDTVLASLERCVVSLLEKTAYPHYELLLIDNDAGPDASQWMQQVEPLAGGRIRAFAFDPPLPHAAACNVAAGQASSPFLLFLRADVAALQPHWLDALLNHALRPEVGVVGGKTIAADGSITHAGLVPGLLGSGGRAFAGMPMDAPGYMHRLQVAQDYTAVSDSCLLIGAELFAGLDGFDHATFADHGADVDLCLRARQRGYLTVWTPDALLLHSVQAAPLPEPAESALLERWLPALAHDPAYNPSLRLDVPGGFRLGESDFSWQPLPWRPLPRLLAQPADPWGSGHYRVIQPLEALKQAGLAEGVLYATVLDPVEQARIDPDVVILQRRISDADLASIQRMRRFSRAFTVYEIDDYLPNLPLKNIHREHMPKDVLRSMRRALGMVDRCVVSTPQLAEALHGLHTDIRVVRNLLPPAWWTALPHPPRPAPGKPRVGWAGGVGHTGDLELVADAVIELAADVDWVFFGMCPERLLPYVAEFHSGVDIRLYPRALAGLQLDLAIAPLEDNRFNTCKSNLRLLEYGACGVPVVCSDVGPYRNPSLPVTGVRNRHREWVAAIRDHLSDPAASAQAGARLREAVHRDWMLEGANLQEWRNAWLP</sequence>
<dbReference type="Pfam" id="PF00535">
    <property type="entry name" value="Glycos_transf_2"/>
    <property type="match status" value="2"/>
</dbReference>
<evidence type="ECO:0000313" key="2">
    <source>
        <dbReference type="EMBL" id="MEA5668395.1"/>
    </source>
</evidence>
<dbReference type="InterPro" id="IPR050834">
    <property type="entry name" value="Glycosyltransf_2"/>
</dbReference>
<dbReference type="Proteomes" id="UP001301653">
    <property type="component" value="Unassembled WGS sequence"/>
</dbReference>
<dbReference type="Gene3D" id="3.40.50.2000">
    <property type="entry name" value="Glycogen Phosphorylase B"/>
    <property type="match status" value="1"/>
</dbReference>
<dbReference type="Gene3D" id="3.90.550.10">
    <property type="entry name" value="Spore Coat Polysaccharide Biosynthesis Protein SpsA, Chain A"/>
    <property type="match status" value="3"/>
</dbReference>
<dbReference type="SUPFAM" id="SSF53756">
    <property type="entry name" value="UDP-Glycosyltransferase/glycogen phosphorylase"/>
    <property type="match status" value="1"/>
</dbReference>
<dbReference type="PANTHER" id="PTHR43685:SF2">
    <property type="entry name" value="GLYCOSYLTRANSFERASE 2-LIKE DOMAIN-CONTAINING PROTEIN"/>
    <property type="match status" value="1"/>
</dbReference>
<comment type="caution">
    <text evidence="2">The sequence shown here is derived from an EMBL/GenBank/DDBJ whole genome shotgun (WGS) entry which is preliminary data.</text>
</comment>
<dbReference type="EC" id="2.4.-.-" evidence="2"/>
<keyword evidence="2" id="KW-0328">Glycosyltransferase</keyword>
<feature type="domain" description="Glycosyltransferase 2-like" evidence="1">
    <location>
        <begin position="1"/>
        <end position="124"/>
    </location>
</feature>
<evidence type="ECO:0000313" key="3">
    <source>
        <dbReference type="Proteomes" id="UP001301653"/>
    </source>
</evidence>